<keyword evidence="1" id="KW-0812">Transmembrane</keyword>
<feature type="transmembrane region" description="Helical" evidence="1">
    <location>
        <begin position="12"/>
        <end position="28"/>
    </location>
</feature>
<keyword evidence="1" id="KW-0472">Membrane</keyword>
<reference evidence="2 3" key="1">
    <citation type="submission" date="2017-08" db="EMBL/GenBank/DDBJ databases">
        <title>Substantial Increase in Enzyme Production by Combined Drug-Resistance Mutations in Paenibacillus agaridevorans.</title>
        <authorList>
            <person name="Tanaka Y."/>
            <person name="Funane K."/>
            <person name="Hosaka T."/>
            <person name="Shiwa Y."/>
            <person name="Fujita N."/>
            <person name="Miyazaki T."/>
            <person name="Yoshikawa H."/>
            <person name="Murakami K."/>
            <person name="Kasahara K."/>
            <person name="Inaoka T."/>
            <person name="Hiraga Y."/>
            <person name="Ochi K."/>
        </authorList>
    </citation>
    <scope>NUCLEOTIDE SEQUENCE [LARGE SCALE GENOMIC DNA]</scope>
    <source>
        <strain evidence="2 3">T-3040</strain>
    </source>
</reference>
<organism evidence="2 3">
    <name type="scientific">Paenibacillus agaridevorans</name>
    <dbReference type="NCBI Taxonomy" id="171404"/>
    <lineage>
        <taxon>Bacteria</taxon>
        <taxon>Bacillati</taxon>
        <taxon>Bacillota</taxon>
        <taxon>Bacilli</taxon>
        <taxon>Bacillales</taxon>
        <taxon>Paenibacillaceae</taxon>
        <taxon>Paenibacillus</taxon>
    </lineage>
</organism>
<proteinExistence type="predicted"/>
<dbReference type="RefSeq" id="WP_108992152.1">
    <property type="nucleotide sequence ID" value="NZ_BDQX01000070.1"/>
</dbReference>
<protein>
    <submittedName>
        <fullName evidence="2">Uncharacterized protein</fullName>
    </submittedName>
</protein>
<keyword evidence="1" id="KW-1133">Transmembrane helix</keyword>
<evidence type="ECO:0000313" key="3">
    <source>
        <dbReference type="Proteomes" id="UP000245202"/>
    </source>
</evidence>
<dbReference type="EMBL" id="BDQX01000070">
    <property type="protein sequence ID" value="GBG07009.1"/>
    <property type="molecule type" value="Genomic_DNA"/>
</dbReference>
<evidence type="ECO:0000313" key="2">
    <source>
        <dbReference type="EMBL" id="GBG07009.1"/>
    </source>
</evidence>
<dbReference type="Proteomes" id="UP000245202">
    <property type="component" value="Unassembled WGS sequence"/>
</dbReference>
<evidence type="ECO:0000256" key="1">
    <source>
        <dbReference type="SAM" id="Phobius"/>
    </source>
</evidence>
<sequence length="167" mass="19402">MKFLREPRFFPLKMLVIYLIGKVCILYFNDSEFSLVAELWATLGIVIFFILMLAIACAIPAESYDSSPLPVQDSVLKRIKQSMYYNIVDGHRGLFNEPDIRFEENKVRLTYTKIESPEEAIIKIDAYILVLEEVNTSVGDKYIEELQKMRAEAQYMMLNPVEHTVHL</sequence>
<dbReference type="AlphaFoldDB" id="A0A2R5EMY9"/>
<keyword evidence="3" id="KW-1185">Reference proteome</keyword>
<feature type="transmembrane region" description="Helical" evidence="1">
    <location>
        <begin position="40"/>
        <end position="59"/>
    </location>
</feature>
<comment type="caution">
    <text evidence="2">The sequence shown here is derived from an EMBL/GenBank/DDBJ whole genome shotgun (WGS) entry which is preliminary data.</text>
</comment>
<name>A0A2R5EMY9_9BACL</name>
<gene>
    <name evidence="2" type="ORF">PAT3040_01557</name>
</gene>
<accession>A0A2R5EMY9</accession>